<name>B8I172_RUMCH</name>
<evidence type="ECO:0000313" key="4">
    <source>
        <dbReference type="EMBL" id="ACL75670.1"/>
    </source>
</evidence>
<feature type="domain" description="Phospholipid/glycerol acyltransferase" evidence="3">
    <location>
        <begin position="91"/>
        <end position="208"/>
    </location>
</feature>
<evidence type="ECO:0000313" key="5">
    <source>
        <dbReference type="Proteomes" id="UP000001349"/>
    </source>
</evidence>
<evidence type="ECO:0000256" key="2">
    <source>
        <dbReference type="ARBA" id="ARBA00023315"/>
    </source>
</evidence>
<dbReference type="GO" id="GO:0003841">
    <property type="term" value="F:1-acylglycerol-3-phosphate O-acyltransferase activity"/>
    <property type="evidence" value="ECO:0007669"/>
    <property type="project" value="TreeGrafter"/>
</dbReference>
<sequence length="265" mass="29828">MNMKTYFTGNSYKTAGDKRSIFDKLFLNTRWYFVYGYGKVVVKARNLAVKNKYDSEKWAASSYNIVECIEKSGGKLFIEGFDNITKTDGPVVFVSNHMSTLETFVFPCIIAPLKEVTYVVKDSLVSMPIFGSIMRSRNPIVVSRKNSRQDLLNVINKGKEILAGGRSIVLFPEGTRQEQFNPEKFNSLGIKLAKEAGVPVIPVAIKTDFWGNGKLIKDIGPIRRKEPVCISFGEPITITGNGKAEHKQVIEYITEKTNEFKKISF</sequence>
<proteinExistence type="predicted"/>
<dbReference type="KEGG" id="cce:Ccel_1316"/>
<organism evidence="4 5">
    <name type="scientific">Ruminiclostridium cellulolyticum (strain ATCC 35319 / DSM 5812 / JCM 6584 / H10)</name>
    <name type="common">Clostridium cellulolyticum</name>
    <dbReference type="NCBI Taxonomy" id="394503"/>
    <lineage>
        <taxon>Bacteria</taxon>
        <taxon>Bacillati</taxon>
        <taxon>Bacillota</taxon>
        <taxon>Clostridia</taxon>
        <taxon>Eubacteriales</taxon>
        <taxon>Oscillospiraceae</taxon>
        <taxon>Ruminiclostridium</taxon>
    </lineage>
</organism>
<gene>
    <name evidence="4" type="ordered locus">Ccel_1316</name>
</gene>
<dbReference type="InterPro" id="IPR002123">
    <property type="entry name" value="Plipid/glycerol_acylTrfase"/>
</dbReference>
<dbReference type="PANTHER" id="PTHR10434">
    <property type="entry name" value="1-ACYL-SN-GLYCEROL-3-PHOSPHATE ACYLTRANSFERASE"/>
    <property type="match status" value="1"/>
</dbReference>
<dbReference type="SMART" id="SM00563">
    <property type="entry name" value="PlsC"/>
    <property type="match status" value="1"/>
</dbReference>
<keyword evidence="5" id="KW-1185">Reference proteome</keyword>
<dbReference type="CDD" id="cd07989">
    <property type="entry name" value="LPLAT_AGPAT-like"/>
    <property type="match status" value="1"/>
</dbReference>
<dbReference type="EMBL" id="CP001348">
    <property type="protein sequence ID" value="ACL75670.1"/>
    <property type="molecule type" value="Genomic_DNA"/>
</dbReference>
<dbReference type="STRING" id="394503.Ccel_1316"/>
<dbReference type="GO" id="GO:0006654">
    <property type="term" value="P:phosphatidic acid biosynthetic process"/>
    <property type="evidence" value="ECO:0007669"/>
    <property type="project" value="TreeGrafter"/>
</dbReference>
<dbReference type="Proteomes" id="UP000001349">
    <property type="component" value="Chromosome"/>
</dbReference>
<accession>B8I172</accession>
<reference evidence="4 5" key="1">
    <citation type="submission" date="2009-01" db="EMBL/GenBank/DDBJ databases">
        <title>Complete sequence of Clostridium cellulolyticum H10.</title>
        <authorList>
            <consortium name="US DOE Joint Genome Institute"/>
            <person name="Lucas S."/>
            <person name="Copeland A."/>
            <person name="Lapidus A."/>
            <person name="Glavina del Rio T."/>
            <person name="Dalin E."/>
            <person name="Tice H."/>
            <person name="Bruce D."/>
            <person name="Goodwin L."/>
            <person name="Pitluck S."/>
            <person name="Chertkov O."/>
            <person name="Saunders E."/>
            <person name="Brettin T."/>
            <person name="Detter J.C."/>
            <person name="Han C."/>
            <person name="Larimer F."/>
            <person name="Land M."/>
            <person name="Hauser L."/>
            <person name="Kyrpides N."/>
            <person name="Ivanova N."/>
            <person name="Zhou J."/>
            <person name="Richardson P."/>
        </authorList>
    </citation>
    <scope>NUCLEOTIDE SEQUENCE [LARGE SCALE GENOMIC DNA]</scope>
    <source>
        <strain evidence="5">ATCC 35319 / DSM 5812 / JCM 6584 / H10</strain>
    </source>
</reference>
<evidence type="ECO:0000259" key="3">
    <source>
        <dbReference type="SMART" id="SM00563"/>
    </source>
</evidence>
<evidence type="ECO:0000256" key="1">
    <source>
        <dbReference type="ARBA" id="ARBA00022679"/>
    </source>
</evidence>
<dbReference type="Pfam" id="PF01553">
    <property type="entry name" value="Acyltransferase"/>
    <property type="match status" value="1"/>
</dbReference>
<dbReference type="SUPFAM" id="SSF69593">
    <property type="entry name" value="Glycerol-3-phosphate (1)-acyltransferase"/>
    <property type="match status" value="1"/>
</dbReference>
<dbReference type="HOGENOM" id="CLU_088175_0_0_9"/>
<dbReference type="eggNOG" id="COG0204">
    <property type="taxonomic scope" value="Bacteria"/>
</dbReference>
<dbReference type="AlphaFoldDB" id="B8I172"/>
<keyword evidence="1 4" id="KW-0808">Transferase</keyword>
<keyword evidence="2 4" id="KW-0012">Acyltransferase</keyword>
<dbReference type="PANTHER" id="PTHR10434:SF40">
    <property type="entry name" value="1-ACYL-SN-GLYCEROL-3-PHOSPHATE ACYLTRANSFERASE"/>
    <property type="match status" value="1"/>
</dbReference>
<protein>
    <submittedName>
        <fullName evidence="4">Phospholipid/glycerol acyltransferase</fullName>
    </submittedName>
</protein>